<dbReference type="PANTHER" id="PTHR10343:SF84">
    <property type="entry name" value="5'-AMP-ACTIVATED PROTEIN KINASE SUBUNIT BETA-1"/>
    <property type="match status" value="1"/>
</dbReference>
<dbReference type="OrthoDB" id="5873279at2759"/>
<dbReference type="STRING" id="645134.A0A0L0H650"/>
<dbReference type="PANTHER" id="PTHR10343">
    <property type="entry name" value="5'-AMP-ACTIVATED PROTEIN KINASE , BETA SUBUNIT"/>
    <property type="match status" value="1"/>
</dbReference>
<feature type="compositionally biased region" description="Acidic residues" evidence="2">
    <location>
        <begin position="238"/>
        <end position="252"/>
    </location>
</feature>
<evidence type="ECO:0000259" key="3">
    <source>
        <dbReference type="Pfam" id="PF16561"/>
    </source>
</evidence>
<accession>A0A0L0H650</accession>
<dbReference type="Proteomes" id="UP000053201">
    <property type="component" value="Unassembled WGS sequence"/>
</dbReference>
<dbReference type="EMBL" id="KQ257470">
    <property type="protein sequence ID" value="KNC96188.1"/>
    <property type="molecule type" value="Genomic_DNA"/>
</dbReference>
<dbReference type="eggNOG" id="KOG1616">
    <property type="taxonomic scope" value="Eukaryota"/>
</dbReference>
<dbReference type="GeneID" id="27691512"/>
<sequence length="279" mass="30405">MPLLAFTWPHPAQTVHVTGTFDSWSHSLPLEKQPDGTFSAEKEVEEGEVVFKFIVDGVWRVNEEVGTLRDAEGNINNVVRVEASRDKPLERKDGEIPTHPDTHILQSVSLLDAAKSAQEDAKAIQEAASTVTDESAIPIKEETVSSEHLDTTPTDTTPTDTTTVNPAREPPSTTAPIDPEILHPVSLLTSTKAVQDDAREIQDVASASVPVAPVSATSHAAKAAEHTTANDGEHSNIPDDDEQWDADSENEENVDKVSEQHSIVEQDVAKSRWWFCVVL</sequence>
<reference evidence="4 5" key="1">
    <citation type="submission" date="2009-08" db="EMBL/GenBank/DDBJ databases">
        <title>The Genome Sequence of Spizellomyces punctatus strain DAOM BR117.</title>
        <authorList>
            <consortium name="The Broad Institute Genome Sequencing Platform"/>
            <person name="Russ C."/>
            <person name="Cuomo C."/>
            <person name="Shea T."/>
            <person name="Young S.K."/>
            <person name="Zeng Q."/>
            <person name="Koehrsen M."/>
            <person name="Haas B."/>
            <person name="Borodovsky M."/>
            <person name="Guigo R."/>
            <person name="Alvarado L."/>
            <person name="Berlin A."/>
            <person name="Bochicchio J."/>
            <person name="Borenstein D."/>
            <person name="Chapman S."/>
            <person name="Chen Z."/>
            <person name="Engels R."/>
            <person name="Freedman E."/>
            <person name="Gellesch M."/>
            <person name="Goldberg J."/>
            <person name="Griggs A."/>
            <person name="Gujja S."/>
            <person name="Heiman D."/>
            <person name="Hepburn T."/>
            <person name="Howarth C."/>
            <person name="Jen D."/>
            <person name="Larson L."/>
            <person name="Lewis B."/>
            <person name="Mehta T."/>
            <person name="Park D."/>
            <person name="Pearson M."/>
            <person name="Roberts A."/>
            <person name="Saif S."/>
            <person name="Shenoy N."/>
            <person name="Sisk P."/>
            <person name="Stolte C."/>
            <person name="Sykes S."/>
            <person name="Thomson T."/>
            <person name="Walk T."/>
            <person name="White J."/>
            <person name="Yandava C."/>
            <person name="Burger G."/>
            <person name="Gray M.W."/>
            <person name="Holland P.W.H."/>
            <person name="King N."/>
            <person name="Lang F.B.F."/>
            <person name="Roger A.J."/>
            <person name="Ruiz-Trillo I."/>
            <person name="Lander E."/>
            <person name="Nusbaum C."/>
        </authorList>
    </citation>
    <scope>NUCLEOTIDE SEQUENCE [LARGE SCALE GENOMIC DNA]</scope>
    <source>
        <strain evidence="4 5">DAOM BR117</strain>
    </source>
</reference>
<feature type="domain" description="AMP-activated protein kinase glycogen-binding" evidence="3">
    <location>
        <begin position="5"/>
        <end position="84"/>
    </location>
</feature>
<feature type="region of interest" description="Disordered" evidence="2">
    <location>
        <begin position="217"/>
        <end position="261"/>
    </location>
</feature>
<dbReference type="GO" id="GO:0019901">
    <property type="term" value="F:protein kinase binding"/>
    <property type="evidence" value="ECO:0007669"/>
    <property type="project" value="TreeGrafter"/>
</dbReference>
<dbReference type="InterPro" id="IPR050827">
    <property type="entry name" value="CRP1_MDG1_kinase"/>
</dbReference>
<dbReference type="GO" id="GO:0005737">
    <property type="term" value="C:cytoplasm"/>
    <property type="evidence" value="ECO:0007669"/>
    <property type="project" value="TreeGrafter"/>
</dbReference>
<dbReference type="InterPro" id="IPR013783">
    <property type="entry name" value="Ig-like_fold"/>
</dbReference>
<evidence type="ECO:0000313" key="5">
    <source>
        <dbReference type="Proteomes" id="UP000053201"/>
    </source>
</evidence>
<dbReference type="Gene3D" id="2.60.40.10">
    <property type="entry name" value="Immunoglobulins"/>
    <property type="match status" value="1"/>
</dbReference>
<dbReference type="InterPro" id="IPR032640">
    <property type="entry name" value="AMPK1_CBM"/>
</dbReference>
<feature type="compositionally biased region" description="Low complexity" evidence="2">
    <location>
        <begin position="151"/>
        <end position="163"/>
    </location>
</feature>
<organism evidence="4 5">
    <name type="scientific">Spizellomyces punctatus (strain DAOM BR117)</name>
    <dbReference type="NCBI Taxonomy" id="645134"/>
    <lineage>
        <taxon>Eukaryota</taxon>
        <taxon>Fungi</taxon>
        <taxon>Fungi incertae sedis</taxon>
        <taxon>Chytridiomycota</taxon>
        <taxon>Chytridiomycota incertae sedis</taxon>
        <taxon>Chytridiomycetes</taxon>
        <taxon>Spizellomycetales</taxon>
        <taxon>Spizellomycetaceae</taxon>
        <taxon>Spizellomyces</taxon>
    </lineage>
</organism>
<evidence type="ECO:0000256" key="2">
    <source>
        <dbReference type="SAM" id="MobiDB-lite"/>
    </source>
</evidence>
<dbReference type="InParanoid" id="A0A0L0H650"/>
<gene>
    <name evidence="4" type="ORF">SPPG_08343</name>
</gene>
<feature type="region of interest" description="Disordered" evidence="2">
    <location>
        <begin position="143"/>
        <end position="179"/>
    </location>
</feature>
<dbReference type="InterPro" id="IPR014756">
    <property type="entry name" value="Ig_E-set"/>
</dbReference>
<dbReference type="SUPFAM" id="SSF81296">
    <property type="entry name" value="E set domains"/>
    <property type="match status" value="1"/>
</dbReference>
<dbReference type="AlphaFoldDB" id="A0A0L0H650"/>
<protein>
    <recommendedName>
        <fullName evidence="3">AMP-activated protein kinase glycogen-binding domain-containing protein</fullName>
    </recommendedName>
</protein>
<dbReference type="VEuPathDB" id="FungiDB:SPPG_08343"/>
<dbReference type="OMA" id="EYNTAAN"/>
<proteinExistence type="inferred from homology"/>
<dbReference type="CDD" id="cd02859">
    <property type="entry name" value="E_set_AMPKbeta_like_N"/>
    <property type="match status" value="1"/>
</dbReference>
<evidence type="ECO:0000256" key="1">
    <source>
        <dbReference type="ARBA" id="ARBA00010926"/>
    </source>
</evidence>
<dbReference type="RefSeq" id="XP_016604228.1">
    <property type="nucleotide sequence ID" value="XM_016756500.1"/>
</dbReference>
<comment type="similarity">
    <text evidence="1">Belongs to the 5'-AMP-activated protein kinase beta subunit family.</text>
</comment>
<dbReference type="GO" id="GO:0005634">
    <property type="term" value="C:nucleus"/>
    <property type="evidence" value="ECO:0007669"/>
    <property type="project" value="TreeGrafter"/>
</dbReference>
<evidence type="ECO:0000313" key="4">
    <source>
        <dbReference type="EMBL" id="KNC96188.1"/>
    </source>
</evidence>
<dbReference type="GO" id="GO:0031588">
    <property type="term" value="C:nucleotide-activated protein kinase complex"/>
    <property type="evidence" value="ECO:0007669"/>
    <property type="project" value="TreeGrafter"/>
</dbReference>
<dbReference type="Pfam" id="PF16561">
    <property type="entry name" value="AMPK1_CBM"/>
    <property type="match status" value="1"/>
</dbReference>
<name>A0A0L0H650_SPIPD</name>
<dbReference type="GO" id="GO:0007165">
    <property type="term" value="P:signal transduction"/>
    <property type="evidence" value="ECO:0007669"/>
    <property type="project" value="TreeGrafter"/>
</dbReference>
<keyword evidence="5" id="KW-1185">Reference proteome</keyword>